<dbReference type="PANTHER" id="PTHR23159">
    <property type="entry name" value="CENTROSOMAL PROTEIN 2"/>
    <property type="match status" value="1"/>
</dbReference>
<feature type="compositionally biased region" description="Polar residues" evidence="6">
    <location>
        <begin position="847"/>
        <end position="856"/>
    </location>
</feature>
<accession>A0A426TD09</accession>
<feature type="coiled-coil region" evidence="5">
    <location>
        <begin position="548"/>
        <end position="631"/>
    </location>
</feature>
<keyword evidence="1" id="KW-0134">Cell wall</keyword>
<feature type="compositionally biased region" description="Low complexity" evidence="6">
    <location>
        <begin position="39"/>
        <end position="62"/>
    </location>
</feature>
<organism evidence="8 9">
    <name type="scientific">Streptococcus suis</name>
    <dbReference type="NCBI Taxonomy" id="1307"/>
    <lineage>
        <taxon>Bacteria</taxon>
        <taxon>Bacillati</taxon>
        <taxon>Bacillota</taxon>
        <taxon>Bacilli</taxon>
        <taxon>Lactobacillales</taxon>
        <taxon>Streptococcaceae</taxon>
        <taxon>Streptococcus</taxon>
    </lineage>
</organism>
<dbReference type="InterPro" id="IPR027607">
    <property type="entry name" value="Surf_Exclu_SEC10/PgrA"/>
</dbReference>
<name>A0A426TD09_STRSU</name>
<comment type="caution">
    <text evidence="8">The sequence shown here is derived from an EMBL/GenBank/DDBJ whole genome shotgun (WGS) entry which is preliminary data.</text>
</comment>
<evidence type="ECO:0000313" key="8">
    <source>
        <dbReference type="EMBL" id="RRR52220.1"/>
    </source>
</evidence>
<dbReference type="NCBIfam" id="TIGR04320">
    <property type="entry name" value="Surf_Exclu_PgrA"/>
    <property type="match status" value="1"/>
</dbReference>
<feature type="region of interest" description="Disordered" evidence="6">
    <location>
        <begin position="797"/>
        <end position="822"/>
    </location>
</feature>
<evidence type="ECO:0000256" key="3">
    <source>
        <dbReference type="ARBA" id="ARBA00022729"/>
    </source>
</evidence>
<evidence type="ECO:0000256" key="2">
    <source>
        <dbReference type="ARBA" id="ARBA00022525"/>
    </source>
</evidence>
<feature type="compositionally biased region" description="Polar residues" evidence="6">
    <location>
        <begin position="797"/>
        <end position="812"/>
    </location>
</feature>
<evidence type="ECO:0000259" key="7">
    <source>
        <dbReference type="Pfam" id="PF00746"/>
    </source>
</evidence>
<dbReference type="AlphaFoldDB" id="A0A426TD09"/>
<dbReference type="PANTHER" id="PTHR23159:SF31">
    <property type="entry name" value="CENTROSOME-ASSOCIATED PROTEIN CEP250 ISOFORM X1"/>
    <property type="match status" value="1"/>
</dbReference>
<evidence type="ECO:0000256" key="4">
    <source>
        <dbReference type="ARBA" id="ARBA00023088"/>
    </source>
</evidence>
<dbReference type="NCBIfam" id="TIGR01167">
    <property type="entry name" value="LPXTG_anchor"/>
    <property type="match status" value="1"/>
</dbReference>
<keyword evidence="4" id="KW-0572">Peptidoglycan-anchor</keyword>
<keyword evidence="5" id="KW-0175">Coiled coil</keyword>
<evidence type="ECO:0000313" key="9">
    <source>
        <dbReference type="Proteomes" id="UP000274117"/>
    </source>
</evidence>
<proteinExistence type="predicted"/>
<dbReference type="EMBL" id="RSDO01000011">
    <property type="protein sequence ID" value="RRR52220.1"/>
    <property type="molecule type" value="Genomic_DNA"/>
</dbReference>
<protein>
    <submittedName>
        <fullName evidence="8">SEC10/PgrA surface exclusion domain-containing protein</fullName>
    </submittedName>
</protein>
<feature type="domain" description="Gram-positive cocci surface proteins LPxTG" evidence="7">
    <location>
        <begin position="856"/>
        <end position="894"/>
    </location>
</feature>
<dbReference type="Pfam" id="PF00746">
    <property type="entry name" value="Gram_pos_anchor"/>
    <property type="match status" value="1"/>
</dbReference>
<keyword evidence="3" id="KW-0732">Signal</keyword>
<feature type="region of interest" description="Disordered" evidence="6">
    <location>
        <begin position="844"/>
        <end position="867"/>
    </location>
</feature>
<dbReference type="InterPro" id="IPR019931">
    <property type="entry name" value="LPXTG_anchor"/>
</dbReference>
<evidence type="ECO:0000256" key="6">
    <source>
        <dbReference type="SAM" id="MobiDB-lite"/>
    </source>
</evidence>
<sequence>MTKKIAKTAGFAAATTLAVLGQQAVEASEVVVPAEPVADQVLTTEATDATTTTDSTSSETASPVTEEEVIAAEDVYKAAEAEQVAQEEVVATATAEMDSTQAQLDQIDSEIAAIDSAQTIIENAPQIIEQTESKIASEEATIAPAETAIATAESLVATEATDLATAKAGEVAANQVVADAETALADVKADLAEVGLESAQTAVDNLKTTEAKQIQQVSSLENAVKVNETAVTNAEKALTSAQTTAKQDLDKEISQVNAKLSAKKTELANTPATTTTTTNTVKSVVGSNKITLPSSYINTAYPALKQIENAGYTGSTAFTSVANQNKSKIVVASQQGTYGIQWGGSGVNTYQSIAADKTRTIDPANLTKEVQNEIAQFTAEILNGVRTQLGLASVAVTSSAQDFAKRVASAYNSKGLSTLNHDFIAIGSAATASGLKSSDNRGYESLGDFGHATTVDQLKGLFYNSLVYMLFNDEGSNFGHTISLLQNSGNDTYYLGATSRVASSQFRSTKATQTQIYMIPSSNIVSSNFSQTPITGTTSTTVDNTNAINKLKAEIKTLETTLSNLKSTNLESASIVVAANQTLRTAKNRLQTTKDNLATAKATLEQTQYQLTVAQKNLASLTAQNQQLLTKQGQAQTALAKALVAQKAEVAKVAQAQEDYNKAVEAETAAKDKLVEIHARIAGLKEKITETEKLVANATTLIADKERLETQKSILAGLLLKQKADLVEQYDILKDKTALTVEAKEEYLRLLNLYRLATGNNVFQLPDGTIVAVPAVAPTADALPEGELPILTTLVSPTNLGNTPTEGSNIPQDSGVAAAGGAGAAGANGSAGTVNLTSLSAGVAPAQGTSQSNSAKSESEKTLPKTSSVNSDIMAVVGMMSMGLTFGLAKKKRDEI</sequence>
<reference evidence="8 9" key="1">
    <citation type="submission" date="2018-11" db="EMBL/GenBank/DDBJ databases">
        <authorList>
            <person name="Stevens M.J."/>
            <person name="Cernela N."/>
            <person name="Spoerry Serrano N."/>
            <person name="Schmitt S."/>
            <person name="Schrenzel J."/>
            <person name="Stephan R."/>
        </authorList>
    </citation>
    <scope>NUCLEOTIDE SEQUENCE [LARGE SCALE GENOMIC DNA]</scope>
    <source>
        <strain evidence="8 9">PP422</strain>
    </source>
</reference>
<evidence type="ECO:0000256" key="5">
    <source>
        <dbReference type="SAM" id="Coils"/>
    </source>
</evidence>
<feature type="region of interest" description="Disordered" evidence="6">
    <location>
        <begin position="39"/>
        <end position="65"/>
    </location>
</feature>
<keyword evidence="2" id="KW-0964">Secreted</keyword>
<reference evidence="8 9" key="2">
    <citation type="submission" date="2018-12" db="EMBL/GenBank/DDBJ databases">
        <title>Whole-genome sequences of fifteen clinical Streptococcus suis strains isolated from pigs between 2006 and 2018.</title>
        <authorList>
            <person name="Stevens M.J.A."/>
            <person name="Cernela N."/>
            <person name="Spoerry Serrano N."/>
            <person name="Schmitt S."/>
            <person name="Schrenzel J."/>
            <person name="Stephan R."/>
        </authorList>
    </citation>
    <scope>NUCLEOTIDE SEQUENCE [LARGE SCALE GENOMIC DNA]</scope>
    <source>
        <strain evidence="8 9">PP422</strain>
    </source>
</reference>
<evidence type="ECO:0000256" key="1">
    <source>
        <dbReference type="ARBA" id="ARBA00022512"/>
    </source>
</evidence>
<dbReference type="Proteomes" id="UP000274117">
    <property type="component" value="Unassembled WGS sequence"/>
</dbReference>
<gene>
    <name evidence="8" type="ORF">EI998_06880</name>
</gene>